<dbReference type="GO" id="GO:0005634">
    <property type="term" value="C:nucleus"/>
    <property type="evidence" value="ECO:0007669"/>
    <property type="project" value="TreeGrafter"/>
</dbReference>
<organism evidence="2 3">
    <name type="scientific">Mesorhabditis spiculigera</name>
    <dbReference type="NCBI Taxonomy" id="96644"/>
    <lineage>
        <taxon>Eukaryota</taxon>
        <taxon>Metazoa</taxon>
        <taxon>Ecdysozoa</taxon>
        <taxon>Nematoda</taxon>
        <taxon>Chromadorea</taxon>
        <taxon>Rhabditida</taxon>
        <taxon>Rhabditina</taxon>
        <taxon>Rhabditomorpha</taxon>
        <taxon>Rhabditoidea</taxon>
        <taxon>Rhabditidae</taxon>
        <taxon>Mesorhabditinae</taxon>
        <taxon>Mesorhabditis</taxon>
    </lineage>
</organism>
<proteinExistence type="predicted"/>
<gene>
    <name evidence="2" type="ORF">MSPICULIGERA_LOCUS17272</name>
</gene>
<dbReference type="GO" id="GO:0007005">
    <property type="term" value="P:mitochondrion organization"/>
    <property type="evidence" value="ECO:0007669"/>
    <property type="project" value="InterPro"/>
</dbReference>
<dbReference type="InterPro" id="IPR018648">
    <property type="entry name" value="DUF2076"/>
</dbReference>
<dbReference type="PANTHER" id="PTHR13523">
    <property type="entry name" value="COILED-COIL-HELIX-COILED-COIL-HELIX DOMAIN CONTAINING 2/NUR77"/>
    <property type="match status" value="1"/>
</dbReference>
<dbReference type="Proteomes" id="UP001177023">
    <property type="component" value="Unassembled WGS sequence"/>
</dbReference>
<dbReference type="AlphaFoldDB" id="A0AA36D3E5"/>
<evidence type="ECO:0008006" key="4">
    <source>
        <dbReference type="Google" id="ProtNLM"/>
    </source>
</evidence>
<name>A0AA36D3E5_9BILA</name>
<comment type="caution">
    <text evidence="2">The sequence shown here is derived from an EMBL/GenBank/DDBJ whole genome shotgun (WGS) entry which is preliminary data.</text>
</comment>
<protein>
    <recommendedName>
        <fullName evidence="4">CHCH domain-containing protein</fullName>
    </recommendedName>
</protein>
<evidence type="ECO:0000313" key="2">
    <source>
        <dbReference type="EMBL" id="CAJ0579038.1"/>
    </source>
</evidence>
<feature type="region of interest" description="Disordered" evidence="1">
    <location>
        <begin position="64"/>
        <end position="89"/>
    </location>
</feature>
<reference evidence="2" key="1">
    <citation type="submission" date="2023-06" db="EMBL/GenBank/DDBJ databases">
        <authorList>
            <person name="Delattre M."/>
        </authorList>
    </citation>
    <scope>NUCLEOTIDE SEQUENCE</scope>
    <source>
        <strain evidence="2">AF72</strain>
    </source>
</reference>
<dbReference type="EMBL" id="CATQJA010002655">
    <property type="protein sequence ID" value="CAJ0579038.1"/>
    <property type="molecule type" value="Genomic_DNA"/>
</dbReference>
<dbReference type="PANTHER" id="PTHR13523:SF2">
    <property type="entry name" value="COILED-COIL-HELIX-COILED-COIL-HELIX DOMAIN CONTAINING 2, ISOFORM A-RELATED"/>
    <property type="match status" value="1"/>
</dbReference>
<dbReference type="InterPro" id="IPR055304">
    <property type="entry name" value="CHCHD2/10-like"/>
</dbReference>
<dbReference type="PROSITE" id="PS51808">
    <property type="entry name" value="CHCH"/>
    <property type="match status" value="1"/>
</dbReference>
<evidence type="ECO:0000313" key="3">
    <source>
        <dbReference type="Proteomes" id="UP001177023"/>
    </source>
</evidence>
<keyword evidence="3" id="KW-1185">Reference proteome</keyword>
<accession>A0AA36D3E5</accession>
<dbReference type="GO" id="GO:0005739">
    <property type="term" value="C:mitochondrion"/>
    <property type="evidence" value="ECO:0007669"/>
    <property type="project" value="TreeGrafter"/>
</dbReference>
<feature type="non-terminal residue" evidence="2">
    <location>
        <position position="130"/>
    </location>
</feature>
<dbReference type="Pfam" id="PF09849">
    <property type="entry name" value="DUF2076"/>
    <property type="match status" value="1"/>
</dbReference>
<feature type="region of interest" description="Disordered" evidence="1">
    <location>
        <begin position="1"/>
        <end position="51"/>
    </location>
</feature>
<sequence>MVRRRTAAPRPSMPVRSAAPSSNRGYQQQMPPPPPPGQQSRGPGLMGQMAATAGGVAIGSAVGHSIGHMMTGGGRNEDAQQQHAAVTQEQQYQNPCEFEWKKFLECTQNQQDLSMCQAFNDAFKRCQSGQ</sequence>
<evidence type="ECO:0000256" key="1">
    <source>
        <dbReference type="SAM" id="MobiDB-lite"/>
    </source>
</evidence>